<feature type="compositionally biased region" description="Acidic residues" evidence="10">
    <location>
        <begin position="208"/>
        <end position="228"/>
    </location>
</feature>
<feature type="compositionally biased region" description="Basic and acidic residues" evidence="10">
    <location>
        <begin position="468"/>
        <end position="495"/>
    </location>
</feature>
<keyword evidence="8" id="KW-0863">Zinc-finger</keyword>
<dbReference type="EMBL" id="IACT01001540">
    <property type="protein sequence ID" value="LAC20885.1"/>
    <property type="molecule type" value="mRNA"/>
</dbReference>
<feature type="region of interest" description="Disordered" evidence="10">
    <location>
        <begin position="199"/>
        <end position="235"/>
    </location>
</feature>
<feature type="compositionally biased region" description="Basic and acidic residues" evidence="10">
    <location>
        <begin position="17"/>
        <end position="46"/>
    </location>
</feature>
<dbReference type="SUPFAM" id="SSF57756">
    <property type="entry name" value="Retrovirus zinc finger-like domains"/>
    <property type="match status" value="1"/>
</dbReference>
<keyword evidence="6 9" id="KW-0508">mRNA splicing</keyword>
<reference evidence="12" key="2">
    <citation type="journal article" date="2018" name="Biosci. Biotechnol. Biochem.">
        <title>Polysaccharide hydrolase of the hadal zone amphipods Hirondellea gigas.</title>
        <authorList>
            <person name="Kobayashi H."/>
            <person name="Nagahama T."/>
            <person name="Arai W."/>
            <person name="Sasagawa Y."/>
            <person name="Umeda M."/>
            <person name="Hayashi T."/>
            <person name="Nikaido I."/>
            <person name="Watanabe H."/>
            <person name="Oguri K."/>
            <person name="Kitazato H."/>
            <person name="Fujioka K."/>
            <person name="Kido Y."/>
            <person name="Takami H."/>
        </authorList>
    </citation>
    <scope>NUCLEOTIDE SEQUENCE</scope>
    <source>
        <tissue evidence="12">Whole body</tissue>
    </source>
</reference>
<dbReference type="GO" id="GO:0005681">
    <property type="term" value="C:spliceosomal complex"/>
    <property type="evidence" value="ECO:0007669"/>
    <property type="project" value="UniProtKB-UniRule"/>
</dbReference>
<comment type="subcellular location">
    <subcellularLocation>
        <location evidence="1 9">Nucleus</location>
    </subcellularLocation>
</comment>
<dbReference type="EMBL" id="IACF01001246">
    <property type="protein sequence ID" value="LAB66958.1"/>
    <property type="molecule type" value="mRNA"/>
</dbReference>
<keyword evidence="8" id="KW-0479">Metal-binding</keyword>
<protein>
    <recommendedName>
        <fullName evidence="3 9">Pre-mRNA-splicing factor SLU7</fullName>
    </recommendedName>
</protein>
<dbReference type="GO" id="GO:0030628">
    <property type="term" value="F:pre-mRNA 3'-splice site binding"/>
    <property type="evidence" value="ECO:0007669"/>
    <property type="project" value="UniProtKB-UniRule"/>
</dbReference>
<keyword evidence="8" id="KW-0862">Zinc</keyword>
<feature type="compositionally biased region" description="Basic residues" evidence="10">
    <location>
        <begin position="496"/>
        <end position="512"/>
    </location>
</feature>
<dbReference type="InterPro" id="IPR039974">
    <property type="entry name" value="Splicing_factor_SLU7"/>
</dbReference>
<feature type="compositionally biased region" description="Basic and acidic residues" evidence="10">
    <location>
        <begin position="258"/>
        <end position="269"/>
    </location>
</feature>
<feature type="region of interest" description="Disordered" evidence="10">
    <location>
        <begin position="258"/>
        <end position="285"/>
    </location>
</feature>
<evidence type="ECO:0000313" key="12">
    <source>
        <dbReference type="EMBL" id="LAB66958.1"/>
    </source>
</evidence>
<name>A0A2P2HYV9_9CRUS</name>
<comment type="function">
    <text evidence="9">Involved in pre-mRNA splicing.</text>
</comment>
<feature type="domain" description="CCHC-type" evidence="11">
    <location>
        <begin position="120"/>
        <end position="133"/>
    </location>
</feature>
<dbReference type="GO" id="GO:0008270">
    <property type="term" value="F:zinc ion binding"/>
    <property type="evidence" value="ECO:0007669"/>
    <property type="project" value="UniProtKB-KW"/>
</dbReference>
<comment type="subunit">
    <text evidence="9">Associated with the spliceosome.</text>
</comment>
<evidence type="ECO:0000256" key="10">
    <source>
        <dbReference type="SAM" id="MobiDB-lite"/>
    </source>
</evidence>
<evidence type="ECO:0000259" key="11">
    <source>
        <dbReference type="PROSITE" id="PS50158"/>
    </source>
</evidence>
<reference evidence="13" key="1">
    <citation type="submission" date="2017-11" db="EMBL/GenBank/DDBJ databases">
        <title>The sensing device of the deep-sea amphipod.</title>
        <authorList>
            <person name="Kobayashi H."/>
            <person name="Nagahama T."/>
            <person name="Arai W."/>
            <person name="Sasagawa Y."/>
            <person name="Umeda M."/>
            <person name="Hayashi T."/>
            <person name="Nikaido I."/>
            <person name="Watanabe H."/>
            <person name="Oguri K."/>
            <person name="Kitazato H."/>
            <person name="Fujioka K."/>
            <person name="Kido Y."/>
            <person name="Takami H."/>
        </authorList>
    </citation>
    <scope>NUCLEOTIDE SEQUENCE</scope>
    <source>
        <tissue evidence="13">Whole body</tissue>
    </source>
</reference>
<evidence type="ECO:0000256" key="9">
    <source>
        <dbReference type="RuleBase" id="RU367071"/>
    </source>
</evidence>
<accession>A0A2P2HYV9</accession>
<evidence type="ECO:0000256" key="2">
    <source>
        <dbReference type="ARBA" id="ARBA00007203"/>
    </source>
</evidence>
<keyword evidence="5 9" id="KW-0747">Spliceosome</keyword>
<dbReference type="PROSITE" id="PS50158">
    <property type="entry name" value="ZF_CCHC"/>
    <property type="match status" value="1"/>
</dbReference>
<dbReference type="Pfam" id="PF11708">
    <property type="entry name" value="Slu7"/>
    <property type="match status" value="1"/>
</dbReference>
<feature type="region of interest" description="Disordered" evidence="10">
    <location>
        <begin position="1"/>
        <end position="58"/>
    </location>
</feature>
<comment type="similarity">
    <text evidence="2 9">Belongs to the SLU7 family.</text>
</comment>
<keyword evidence="7 9" id="KW-0539">Nucleus</keyword>
<evidence type="ECO:0000256" key="6">
    <source>
        <dbReference type="ARBA" id="ARBA00023187"/>
    </source>
</evidence>
<organism evidence="12">
    <name type="scientific">Hirondellea gigas</name>
    <dbReference type="NCBI Taxonomy" id="1518452"/>
    <lineage>
        <taxon>Eukaryota</taxon>
        <taxon>Metazoa</taxon>
        <taxon>Ecdysozoa</taxon>
        <taxon>Arthropoda</taxon>
        <taxon>Crustacea</taxon>
        <taxon>Multicrustacea</taxon>
        <taxon>Malacostraca</taxon>
        <taxon>Eumalacostraca</taxon>
        <taxon>Peracarida</taxon>
        <taxon>Amphipoda</taxon>
        <taxon>Amphilochidea</taxon>
        <taxon>Lysianassida</taxon>
        <taxon>Lysianassidira</taxon>
        <taxon>Lysianassoidea</taxon>
        <taxon>Lysianassidae</taxon>
        <taxon>Hirondellea</taxon>
    </lineage>
</organism>
<dbReference type="AlphaFoldDB" id="A0A2P2HYV9"/>
<dbReference type="InterPro" id="IPR021715">
    <property type="entry name" value="Slu7_dom"/>
</dbReference>
<dbReference type="InterPro" id="IPR001878">
    <property type="entry name" value="Znf_CCHC"/>
</dbReference>
<keyword evidence="4 9" id="KW-0507">mRNA processing</keyword>
<sequence>MSTGSSLPISTILKKAKREEALGEDEPKKKSREEWKKEKELEELRKAGSIPAAVDEEGRDINPHIPQYISAAPWYYNTEGPTLRHQRPQEDHITEHTHLNEHYTRGLKGSKAKKYRKGACENCGAMGHTKKDCVERPRKVGAKFTNINIASDDVGLPNLSLDFDGKRDRWNGFDASEYKSVVEEYEKIEVFKRKMKAEKLKEGKDLSSDDADDDDDEEDEDKYAEDFDMPGTKVDSKQRITVRNLRIREDTAKYLRNLDPDSAHYDPKTRSMRSNPYQGTGKKPEEVDFAGENFVRFSGDTIEQAKAQSFAWEAYEQGVDVSLLAEPTKLEMLKKQFNEKREEFKEKISDGLLEKYGGKEHLKVPPRELLLAQSEDYVEYSRQGKIVKGAEKEVIRSRYEEDIYPLNHTSVWGSYWREDRWGYDCCHAFTKNSYCTGEAGKTYVSEVPIISSTPSTSMPPPAVPNQEQKIHQEEEKEDSQPKTLVEIHRENLEKEKKKKKKKKSKKKRRKREKNRELSSSSSSESEGEEEELSKEDLRAKKLREALIRAKNEEDDGMRMQEMDDRQRGYNTLYNNKTLTEEEIEAFQIRRNREDDPMAGFF</sequence>
<dbReference type="PANTHER" id="PTHR12942:SF2">
    <property type="entry name" value="PRE-MRNA-SPLICING FACTOR SLU7"/>
    <property type="match status" value="1"/>
</dbReference>
<feature type="region of interest" description="Disordered" evidence="10">
    <location>
        <begin position="450"/>
        <end position="573"/>
    </location>
</feature>
<evidence type="ECO:0000256" key="3">
    <source>
        <dbReference type="ARBA" id="ARBA00021377"/>
    </source>
</evidence>
<evidence type="ECO:0000313" key="13">
    <source>
        <dbReference type="EMBL" id="LAC20885.1"/>
    </source>
</evidence>
<dbReference type="GO" id="GO:0000398">
    <property type="term" value="P:mRNA splicing, via spliceosome"/>
    <property type="evidence" value="ECO:0007669"/>
    <property type="project" value="UniProtKB-UniRule"/>
</dbReference>
<proteinExistence type="evidence at transcript level"/>
<evidence type="ECO:0000256" key="4">
    <source>
        <dbReference type="ARBA" id="ARBA00022664"/>
    </source>
</evidence>
<evidence type="ECO:0000256" key="8">
    <source>
        <dbReference type="PROSITE-ProRule" id="PRU00047"/>
    </source>
</evidence>
<dbReference type="PANTHER" id="PTHR12942">
    <property type="entry name" value="STEP II SPLICING FACTOR SLU7"/>
    <property type="match status" value="1"/>
</dbReference>
<feature type="compositionally biased region" description="Basic and acidic residues" evidence="10">
    <location>
        <begin position="534"/>
        <end position="567"/>
    </location>
</feature>
<evidence type="ECO:0000256" key="5">
    <source>
        <dbReference type="ARBA" id="ARBA00022728"/>
    </source>
</evidence>
<evidence type="ECO:0000256" key="7">
    <source>
        <dbReference type="ARBA" id="ARBA00023242"/>
    </source>
</evidence>
<dbReference type="InterPro" id="IPR036875">
    <property type="entry name" value="Znf_CCHC_sf"/>
</dbReference>
<evidence type="ECO:0000256" key="1">
    <source>
        <dbReference type="ARBA" id="ARBA00004123"/>
    </source>
</evidence>